<evidence type="ECO:0000313" key="2">
    <source>
        <dbReference type="Proteomes" id="UP001596105"/>
    </source>
</evidence>
<gene>
    <name evidence="1" type="ORF">ACFPPD_09920</name>
</gene>
<accession>A0ABW0LSZ9</accession>
<organism evidence="1 2">
    <name type="scientific">Cohnella suwonensis</name>
    <dbReference type="NCBI Taxonomy" id="696072"/>
    <lineage>
        <taxon>Bacteria</taxon>
        <taxon>Bacillati</taxon>
        <taxon>Bacillota</taxon>
        <taxon>Bacilli</taxon>
        <taxon>Bacillales</taxon>
        <taxon>Paenibacillaceae</taxon>
        <taxon>Cohnella</taxon>
    </lineage>
</organism>
<keyword evidence="2" id="KW-1185">Reference proteome</keyword>
<dbReference type="Proteomes" id="UP001596105">
    <property type="component" value="Unassembled WGS sequence"/>
</dbReference>
<sequence>MYPKVDFPKKKLTQEWRDRAFAPLRRYLERQHPDEAEQMLSYLTFIGNEEGMFMYKNSITKGRITFAQNGALLEVMPSALEYDFEWLTRTPKERPPREERFVHPNINRWIKRELTAAQDAKYGEDVRIFLQEYWGPIVNYDFNDLRSKYPFKPHCKQPRYTLFVYPANMGKKLGFQFTGDEIVEYRWTKQDHNEYLTSQRAAALFGWRVIDVFREMLDDELPEFLERIIDIAEPTNPASNGN</sequence>
<comment type="caution">
    <text evidence="1">The sequence shown here is derived from an EMBL/GenBank/DDBJ whole genome shotgun (WGS) entry which is preliminary data.</text>
</comment>
<proteinExistence type="predicted"/>
<protein>
    <submittedName>
        <fullName evidence="1">Uncharacterized protein</fullName>
    </submittedName>
</protein>
<dbReference type="EMBL" id="JBHSMH010000023">
    <property type="protein sequence ID" value="MFC5469040.1"/>
    <property type="molecule type" value="Genomic_DNA"/>
</dbReference>
<dbReference type="RefSeq" id="WP_209749125.1">
    <property type="nucleotide sequence ID" value="NZ_JBHSMH010000023.1"/>
</dbReference>
<evidence type="ECO:0000313" key="1">
    <source>
        <dbReference type="EMBL" id="MFC5469040.1"/>
    </source>
</evidence>
<name>A0ABW0LSZ9_9BACL</name>
<reference evidence="2" key="1">
    <citation type="journal article" date="2019" name="Int. J. Syst. Evol. Microbiol.">
        <title>The Global Catalogue of Microorganisms (GCM) 10K type strain sequencing project: providing services to taxonomists for standard genome sequencing and annotation.</title>
        <authorList>
            <consortium name="The Broad Institute Genomics Platform"/>
            <consortium name="The Broad Institute Genome Sequencing Center for Infectious Disease"/>
            <person name="Wu L."/>
            <person name="Ma J."/>
        </authorList>
    </citation>
    <scope>NUCLEOTIDE SEQUENCE [LARGE SCALE GENOMIC DNA]</scope>
    <source>
        <strain evidence="2">CCUG 57113</strain>
    </source>
</reference>